<name>A0ABY1UM56_9APIC</name>
<accession>A0ABY1UM56</accession>
<evidence type="ECO:0000313" key="2">
    <source>
        <dbReference type="EMBL" id="SOV13577.1"/>
    </source>
</evidence>
<proteinExistence type="predicted"/>
<dbReference type="EMBL" id="LT969431">
    <property type="protein sequence ID" value="SOV13577.1"/>
    <property type="molecule type" value="Genomic_DNA"/>
</dbReference>
<evidence type="ECO:0000256" key="1">
    <source>
        <dbReference type="SAM" id="MobiDB-lite"/>
    </source>
</evidence>
<dbReference type="Proteomes" id="UP000831156">
    <property type="component" value="Chromosome 8"/>
</dbReference>
<feature type="compositionally biased region" description="Basic and acidic residues" evidence="1">
    <location>
        <begin position="64"/>
        <end position="101"/>
    </location>
</feature>
<gene>
    <name evidence="2" type="ORF">PGABG01_0821400</name>
</gene>
<reference evidence="2" key="1">
    <citation type="submission" date="2016-09" db="EMBL/GenBank/DDBJ databases">
        <authorList>
            <consortium name="Pathogen Informatics"/>
            <person name="Sun Q."/>
            <person name="Inoue M."/>
        </authorList>
    </citation>
    <scope>NUCLEOTIDE SEQUENCE</scope>
</reference>
<organism evidence="2 3">
    <name type="scientific">Plasmodium gaboni</name>
    <dbReference type="NCBI Taxonomy" id="647221"/>
    <lineage>
        <taxon>Eukaryota</taxon>
        <taxon>Sar</taxon>
        <taxon>Alveolata</taxon>
        <taxon>Apicomplexa</taxon>
        <taxon>Aconoidasida</taxon>
        <taxon>Haemosporida</taxon>
        <taxon>Plasmodiidae</taxon>
        <taxon>Plasmodium</taxon>
        <taxon>Plasmodium (Laverania)</taxon>
    </lineage>
</organism>
<evidence type="ECO:0000313" key="3">
    <source>
        <dbReference type="Proteomes" id="UP000831156"/>
    </source>
</evidence>
<feature type="compositionally biased region" description="Low complexity" evidence="1">
    <location>
        <begin position="35"/>
        <end position="48"/>
    </location>
</feature>
<protein>
    <submittedName>
        <fullName evidence="2">Uncharacterized protein</fullName>
    </submittedName>
</protein>
<sequence length="126" mass="14115">MTKVNKPPVTVNKIKKPNSKEEEEINQPVKKTLIAKNNNTPTPTPANKVVKKPDEKVGSSNTESQKKSDGTDDKSKKDGQGADKTKGTSADSKSKNNDDNKSNVQKYGYFSWLWKYFQPKKTEVKK</sequence>
<keyword evidence="3" id="KW-1185">Reference proteome</keyword>
<feature type="region of interest" description="Disordered" evidence="1">
    <location>
        <begin position="1"/>
        <end position="104"/>
    </location>
</feature>